<dbReference type="InterPro" id="IPR051267">
    <property type="entry name" value="STEAP_metalloreductase"/>
</dbReference>
<dbReference type="PANTHER" id="PTHR14239">
    <property type="entry name" value="DUDULIN-RELATED"/>
    <property type="match status" value="1"/>
</dbReference>
<feature type="transmembrane region" description="Helical" evidence="2">
    <location>
        <begin position="450"/>
        <end position="476"/>
    </location>
</feature>
<dbReference type="InterPro" id="IPR036291">
    <property type="entry name" value="NAD(P)-bd_dom_sf"/>
</dbReference>
<feature type="transmembrane region" description="Helical" evidence="2">
    <location>
        <begin position="317"/>
        <end position="338"/>
    </location>
</feature>
<keyword evidence="2" id="KW-1133">Transmembrane helix</keyword>
<evidence type="ECO:0000259" key="3">
    <source>
        <dbReference type="Pfam" id="PF03807"/>
    </source>
</evidence>
<dbReference type="RefSeq" id="XP_065658308.1">
    <property type="nucleotide sequence ID" value="XM_065802236.1"/>
</dbReference>
<dbReference type="SUPFAM" id="SSF51735">
    <property type="entry name" value="NAD(P)-binding Rossmann-fold domains"/>
    <property type="match status" value="1"/>
</dbReference>
<reference evidence="5" key="1">
    <citation type="submission" date="2025-08" db="UniProtKB">
        <authorList>
            <consortium name="RefSeq"/>
        </authorList>
    </citation>
    <scope>IDENTIFICATION</scope>
</reference>
<feature type="transmembrane region" description="Helical" evidence="2">
    <location>
        <begin position="410"/>
        <end position="430"/>
    </location>
</feature>
<organism evidence="4 5">
    <name type="scientific">Hydra vulgaris</name>
    <name type="common">Hydra</name>
    <name type="synonym">Hydra attenuata</name>
    <dbReference type="NCBI Taxonomy" id="6087"/>
    <lineage>
        <taxon>Eukaryota</taxon>
        <taxon>Metazoa</taxon>
        <taxon>Cnidaria</taxon>
        <taxon>Hydrozoa</taxon>
        <taxon>Hydroidolina</taxon>
        <taxon>Anthoathecata</taxon>
        <taxon>Aplanulata</taxon>
        <taxon>Hydridae</taxon>
        <taxon>Hydra</taxon>
    </lineage>
</organism>
<proteinExistence type="predicted"/>
<dbReference type="Proteomes" id="UP001652625">
    <property type="component" value="Chromosome 07"/>
</dbReference>
<dbReference type="PANTHER" id="PTHR14239:SF0">
    <property type="entry name" value="F420-DEPENDENT NADP REDUCTASE"/>
    <property type="match status" value="1"/>
</dbReference>
<dbReference type="InterPro" id="IPR028939">
    <property type="entry name" value="P5C_Rdtase_cat_N"/>
</dbReference>
<feature type="transmembrane region" description="Helical" evidence="2">
    <location>
        <begin position="367"/>
        <end position="389"/>
    </location>
</feature>
<dbReference type="GeneID" id="100206199"/>
<keyword evidence="2" id="KW-0472">Membrane</keyword>
<dbReference type="Gene3D" id="3.40.50.720">
    <property type="entry name" value="NAD(P)-binding Rossmann-like Domain"/>
    <property type="match status" value="1"/>
</dbReference>
<sequence>MSYANIDVDVDVEQEETQFHNCLELRKTNDSESYDENENNDEEIKTESNGKPRVAIIGNGNFGKALATLFQNAALDYCIGSRSPIAGSSVVVSVKQAIINTEIIFLCLPVYAHAKFSVEHSKMLEKKIVVDVSNLESSSDECNALKLQKLLPKSYVVKALNTISVYSMENDFYGCIRDTYICGNNNLIKDKLCSILREIGMNPIDKGSLNSAILIERLSLRLFPNWYYALFITFLTLIPILLYVYLRLFWFEKDHNKEEMDGIPLYQANIVISWLTSTLIAVIYLANAIAGFFQLYKRTKYFSFPPWLNNWMKCRKQLGLISLLLGGVHGCISCLLIGSGDLKYLLNTIYIPVFKHSVIKIYQGMNWVAQLSMLFGVFAFAIMSIMGITSISSVSAQMSWREWRFIQSHLGFLCLVLTFGHIICQGYKFWNPSYIYGWRLWKTNPNGVYPYPIFVMGIFPLVVIILKLVLMIPFISRYLEKIRNGRIDARIRK</sequence>
<evidence type="ECO:0000313" key="5">
    <source>
        <dbReference type="RefSeq" id="XP_065658308.1"/>
    </source>
</evidence>
<gene>
    <name evidence="5" type="primary">LOC100206199</name>
</gene>
<dbReference type="Pfam" id="PF03807">
    <property type="entry name" value="F420_oxidored"/>
    <property type="match status" value="1"/>
</dbReference>
<evidence type="ECO:0000313" key="4">
    <source>
        <dbReference type="Proteomes" id="UP001652625"/>
    </source>
</evidence>
<protein>
    <submittedName>
        <fullName evidence="5">Metalloreductase STEAP4</fullName>
    </submittedName>
</protein>
<feature type="transmembrane region" description="Helical" evidence="2">
    <location>
        <begin position="226"/>
        <end position="250"/>
    </location>
</feature>
<feature type="domain" description="Pyrroline-5-carboxylate reductase catalytic N-terminal" evidence="3">
    <location>
        <begin position="53"/>
        <end position="134"/>
    </location>
</feature>
<evidence type="ECO:0000256" key="1">
    <source>
        <dbReference type="ARBA" id="ARBA00023002"/>
    </source>
</evidence>
<keyword evidence="2" id="KW-0812">Transmembrane</keyword>
<keyword evidence="1" id="KW-0560">Oxidoreductase</keyword>
<feature type="transmembrane region" description="Helical" evidence="2">
    <location>
        <begin position="270"/>
        <end position="296"/>
    </location>
</feature>
<name>A0ABM4C9J0_HYDVU</name>
<keyword evidence="4" id="KW-1185">Reference proteome</keyword>
<evidence type="ECO:0000256" key="2">
    <source>
        <dbReference type="SAM" id="Phobius"/>
    </source>
</evidence>
<accession>A0ABM4C9J0</accession>